<sequence length="204" mass="23970">MYELRQRFKILLQQCPTREIPDTLLLQCFYKGLSTEYRIMADQLSSDRLIQHCYETATQLLDCVAKTNKETERTNTWPHSWVTWISWPKREKEKGKHQRHRKSAPMVTGSMPLTPQLLRVRIFTKPHGPYIPNWVREFYASYEALIPPKKKQATTFKPVDYAVVWGKKVKCDGKAINVVLDCPDDTDDECQHMIKTKTLDNIKK</sequence>
<accession>M1DR56</accession>
<dbReference type="Gramene" id="PGSC0003DMT400093053">
    <property type="protein sequence ID" value="PGSC0003DMT400093053"/>
    <property type="gene ID" value="PGSC0003DMG400042624"/>
</dbReference>
<dbReference type="PANTHER" id="PTHR33180:SF31">
    <property type="entry name" value="POLYPROTEIN PROTEIN"/>
    <property type="match status" value="1"/>
</dbReference>
<dbReference type="PaxDb" id="4113-PGSC0003DMT400093053"/>
<evidence type="ECO:0000313" key="3">
    <source>
        <dbReference type="Proteomes" id="UP000011115"/>
    </source>
</evidence>
<dbReference type="Pfam" id="PF20167">
    <property type="entry name" value="Transposase_32"/>
    <property type="match status" value="1"/>
</dbReference>
<dbReference type="InterPro" id="IPR046796">
    <property type="entry name" value="Transposase_32_dom"/>
</dbReference>
<dbReference type="InParanoid" id="M1DR56"/>
<evidence type="ECO:0000313" key="2">
    <source>
        <dbReference type="EnsemblPlants" id="PGSC0003DMT400093053"/>
    </source>
</evidence>
<organism evidence="2 3">
    <name type="scientific">Solanum tuberosum</name>
    <name type="common">Potato</name>
    <dbReference type="NCBI Taxonomy" id="4113"/>
    <lineage>
        <taxon>Eukaryota</taxon>
        <taxon>Viridiplantae</taxon>
        <taxon>Streptophyta</taxon>
        <taxon>Embryophyta</taxon>
        <taxon>Tracheophyta</taxon>
        <taxon>Spermatophyta</taxon>
        <taxon>Magnoliopsida</taxon>
        <taxon>eudicotyledons</taxon>
        <taxon>Gunneridae</taxon>
        <taxon>Pentapetalae</taxon>
        <taxon>asterids</taxon>
        <taxon>lamiids</taxon>
        <taxon>Solanales</taxon>
        <taxon>Solanaceae</taxon>
        <taxon>Solanoideae</taxon>
        <taxon>Solaneae</taxon>
        <taxon>Solanum</taxon>
    </lineage>
</organism>
<evidence type="ECO:0000259" key="1">
    <source>
        <dbReference type="Pfam" id="PF20167"/>
    </source>
</evidence>
<feature type="domain" description="Putative plant transposon protein" evidence="1">
    <location>
        <begin position="122"/>
        <end position="202"/>
    </location>
</feature>
<proteinExistence type="predicted"/>
<reference evidence="3" key="1">
    <citation type="journal article" date="2011" name="Nature">
        <title>Genome sequence and analysis of the tuber crop potato.</title>
        <authorList>
            <consortium name="The Potato Genome Sequencing Consortium"/>
        </authorList>
    </citation>
    <scope>NUCLEOTIDE SEQUENCE [LARGE SCALE GENOMIC DNA]</scope>
    <source>
        <strain evidence="3">cv. DM1-3 516 R44</strain>
    </source>
</reference>
<dbReference type="Proteomes" id="UP000011115">
    <property type="component" value="Unassembled WGS sequence"/>
</dbReference>
<protein>
    <recommendedName>
        <fullName evidence="1">Putative plant transposon protein domain-containing protein</fullName>
    </recommendedName>
</protein>
<dbReference type="HOGENOM" id="CLU_1345258_0_0_1"/>
<reference evidence="2" key="2">
    <citation type="submission" date="2015-06" db="UniProtKB">
        <authorList>
            <consortium name="EnsemblPlants"/>
        </authorList>
    </citation>
    <scope>IDENTIFICATION</scope>
    <source>
        <strain evidence="2">DM1-3 516 R44</strain>
    </source>
</reference>
<dbReference type="PANTHER" id="PTHR33180">
    <property type="entry name" value="PHOTOSYSTEM II CP43 REACTION CENTER PROTEIN"/>
    <property type="match status" value="1"/>
</dbReference>
<dbReference type="EnsemblPlants" id="PGSC0003DMT400093053">
    <property type="protein sequence ID" value="PGSC0003DMT400093053"/>
    <property type="gene ID" value="PGSC0003DMG400042624"/>
</dbReference>
<name>M1DR56_SOLTU</name>
<dbReference type="AlphaFoldDB" id="M1DR56"/>
<keyword evidence="3" id="KW-1185">Reference proteome</keyword>